<gene>
    <name evidence="3" type="ORF">HHL27_20535</name>
</gene>
<accession>A0A7Y0BTE6</accession>
<proteinExistence type="predicted"/>
<organism evidence="3 4">
    <name type="scientific">Novosphingobium olei</name>
    <dbReference type="NCBI Taxonomy" id="2728851"/>
    <lineage>
        <taxon>Bacteria</taxon>
        <taxon>Pseudomonadati</taxon>
        <taxon>Pseudomonadota</taxon>
        <taxon>Alphaproteobacteria</taxon>
        <taxon>Sphingomonadales</taxon>
        <taxon>Sphingomonadaceae</taxon>
        <taxon>Novosphingobium</taxon>
    </lineage>
</organism>
<dbReference type="Proteomes" id="UP000583556">
    <property type="component" value="Unassembled WGS sequence"/>
</dbReference>
<dbReference type="AlphaFoldDB" id="A0A7Y0BTE6"/>
<reference evidence="3 4" key="1">
    <citation type="submission" date="2020-04" db="EMBL/GenBank/DDBJ databases">
        <title>Novosphingobium sp. TW-4 isolated from soil.</title>
        <authorList>
            <person name="Dahal R.H."/>
            <person name="Chaudhary D.K."/>
        </authorList>
    </citation>
    <scope>NUCLEOTIDE SEQUENCE [LARGE SCALE GENOMIC DNA]</scope>
    <source>
        <strain evidence="3 4">TW-4</strain>
    </source>
</reference>
<evidence type="ECO:0000256" key="2">
    <source>
        <dbReference type="SAM" id="SignalP"/>
    </source>
</evidence>
<dbReference type="RefSeq" id="WP_169495261.1">
    <property type="nucleotide sequence ID" value="NZ_AP029021.1"/>
</dbReference>
<sequence>MKKFAITAFAAAAALSLAACGKSDDASQEAAPDNVEMPADDLPAVEPSAAAPAPQREVAPAADASQAAQSAEDAAKSAADSAVSAAEAARAAAAAAETGTDKPAAPPQQ</sequence>
<feature type="compositionally biased region" description="Low complexity" evidence="1">
    <location>
        <begin position="44"/>
        <end position="103"/>
    </location>
</feature>
<keyword evidence="2" id="KW-0732">Signal</keyword>
<dbReference type="PROSITE" id="PS51257">
    <property type="entry name" value="PROKAR_LIPOPROTEIN"/>
    <property type="match status" value="1"/>
</dbReference>
<keyword evidence="4" id="KW-1185">Reference proteome</keyword>
<comment type="caution">
    <text evidence="3">The sequence shown here is derived from an EMBL/GenBank/DDBJ whole genome shotgun (WGS) entry which is preliminary data.</text>
</comment>
<feature type="chain" id="PRO_5030837806" description="Lipoprotein" evidence="2">
    <location>
        <begin position="19"/>
        <end position="109"/>
    </location>
</feature>
<feature type="signal peptide" evidence="2">
    <location>
        <begin position="1"/>
        <end position="18"/>
    </location>
</feature>
<evidence type="ECO:0000313" key="3">
    <source>
        <dbReference type="EMBL" id="NML96058.1"/>
    </source>
</evidence>
<evidence type="ECO:0000313" key="4">
    <source>
        <dbReference type="Proteomes" id="UP000583556"/>
    </source>
</evidence>
<name>A0A7Y0BTE6_9SPHN</name>
<evidence type="ECO:0008006" key="5">
    <source>
        <dbReference type="Google" id="ProtNLM"/>
    </source>
</evidence>
<dbReference type="EMBL" id="JABBGM010000016">
    <property type="protein sequence ID" value="NML96058.1"/>
    <property type="molecule type" value="Genomic_DNA"/>
</dbReference>
<evidence type="ECO:0000256" key="1">
    <source>
        <dbReference type="SAM" id="MobiDB-lite"/>
    </source>
</evidence>
<feature type="region of interest" description="Disordered" evidence="1">
    <location>
        <begin position="21"/>
        <end position="109"/>
    </location>
</feature>
<protein>
    <recommendedName>
        <fullName evidence="5">Lipoprotein</fullName>
    </recommendedName>
</protein>